<dbReference type="CDD" id="cd00438">
    <property type="entry name" value="cupin_RmlC"/>
    <property type="match status" value="1"/>
</dbReference>
<sequence>MDYRELSVPGAWEITPKQFGDPRGVFLEWFKAGPFAEAVGHPLDLQQANASVSAAGVLRGIHFADVPPGQAKYVTCPKGAVLDVAVDIRVGSPTFGRWDTVLLDDVDRRAIYLSEGLGHAFLSLEDDSTVMYLCSTGYSPGREHGIHPLDPEVGIEWPTQDRAGRPLSYQLSDKDVAAPGLSEAAEQGLLPRLDDVQAYVESLRG</sequence>
<evidence type="ECO:0000256" key="3">
    <source>
        <dbReference type="PIRSR" id="PIRSR600888-3"/>
    </source>
</evidence>
<feature type="active site" description="Proton acceptor" evidence="2">
    <location>
        <position position="62"/>
    </location>
</feature>
<dbReference type="EMBL" id="BJYY01000013">
    <property type="protein sequence ID" value="GEO34457.1"/>
    <property type="molecule type" value="Genomic_DNA"/>
</dbReference>
<dbReference type="Gene3D" id="2.60.120.10">
    <property type="entry name" value="Jelly Rolls"/>
    <property type="match status" value="1"/>
</dbReference>
<dbReference type="OrthoDB" id="9800680at2"/>
<dbReference type="GO" id="GO:0005829">
    <property type="term" value="C:cytosol"/>
    <property type="evidence" value="ECO:0007669"/>
    <property type="project" value="TreeGrafter"/>
</dbReference>
<comment type="caution">
    <text evidence="4">The sequence shown here is derived from an EMBL/GenBank/DDBJ whole genome shotgun (WGS) entry which is preliminary data.</text>
</comment>
<reference evidence="4 5" key="1">
    <citation type="submission" date="2019-07" db="EMBL/GenBank/DDBJ databases">
        <title>Whole genome shotgun sequence of Cellulomonas aerilata NBRC 106308.</title>
        <authorList>
            <person name="Hosoyama A."/>
            <person name="Uohara A."/>
            <person name="Ohji S."/>
            <person name="Ichikawa N."/>
        </authorList>
    </citation>
    <scope>NUCLEOTIDE SEQUENCE [LARGE SCALE GENOMIC DNA]</scope>
    <source>
        <strain evidence="4 5">NBRC 106308</strain>
    </source>
</reference>
<dbReference type="Proteomes" id="UP000321181">
    <property type="component" value="Unassembled WGS sequence"/>
</dbReference>
<dbReference type="InterPro" id="IPR014710">
    <property type="entry name" value="RmlC-like_jellyroll"/>
</dbReference>
<dbReference type="GO" id="GO:0008830">
    <property type="term" value="F:dTDP-4-dehydrorhamnose 3,5-epimerase activity"/>
    <property type="evidence" value="ECO:0007669"/>
    <property type="project" value="InterPro"/>
</dbReference>
<keyword evidence="5" id="KW-1185">Reference proteome</keyword>
<protein>
    <submittedName>
        <fullName evidence="4">dTDP-4-dehydrorhamnose 3,5-epimerase RmlC</fullName>
    </submittedName>
</protein>
<evidence type="ECO:0000313" key="4">
    <source>
        <dbReference type="EMBL" id="GEO34457.1"/>
    </source>
</evidence>
<evidence type="ECO:0000256" key="1">
    <source>
        <dbReference type="ARBA" id="ARBA00010154"/>
    </source>
</evidence>
<dbReference type="PANTHER" id="PTHR21047">
    <property type="entry name" value="DTDP-6-DEOXY-D-GLUCOSE-3,5 EPIMERASE"/>
    <property type="match status" value="1"/>
</dbReference>
<dbReference type="RefSeq" id="WP_146903906.1">
    <property type="nucleotide sequence ID" value="NZ_BAAARM010000003.1"/>
</dbReference>
<feature type="site" description="Participates in a stacking interaction with the thymidine ring of dTDP-4-oxo-6-deoxyglucose" evidence="3">
    <location>
        <position position="138"/>
    </location>
</feature>
<organism evidence="4 5">
    <name type="scientific">Cellulomonas aerilata</name>
    <dbReference type="NCBI Taxonomy" id="515326"/>
    <lineage>
        <taxon>Bacteria</taxon>
        <taxon>Bacillati</taxon>
        <taxon>Actinomycetota</taxon>
        <taxon>Actinomycetes</taxon>
        <taxon>Micrococcales</taxon>
        <taxon>Cellulomonadaceae</taxon>
        <taxon>Cellulomonas</taxon>
    </lineage>
</organism>
<name>A0A512DDE5_9CELL</name>
<feature type="active site" description="Proton donor" evidence="2">
    <location>
        <position position="132"/>
    </location>
</feature>
<dbReference type="InterPro" id="IPR000888">
    <property type="entry name" value="RmlC-like"/>
</dbReference>
<dbReference type="GO" id="GO:0019305">
    <property type="term" value="P:dTDP-rhamnose biosynthetic process"/>
    <property type="evidence" value="ECO:0007669"/>
    <property type="project" value="TreeGrafter"/>
</dbReference>
<proteinExistence type="inferred from homology"/>
<dbReference type="PANTHER" id="PTHR21047:SF2">
    <property type="entry name" value="THYMIDINE DIPHOSPHO-4-KETO-RHAMNOSE 3,5-EPIMERASE"/>
    <property type="match status" value="1"/>
</dbReference>
<gene>
    <name evidence="4" type="ORF">CAE01nite_21820</name>
</gene>
<dbReference type="Pfam" id="PF00908">
    <property type="entry name" value="dTDP_sugar_isom"/>
    <property type="match status" value="1"/>
</dbReference>
<dbReference type="AlphaFoldDB" id="A0A512DDE5"/>
<dbReference type="InterPro" id="IPR011051">
    <property type="entry name" value="RmlC_Cupin_sf"/>
</dbReference>
<evidence type="ECO:0000313" key="5">
    <source>
        <dbReference type="Proteomes" id="UP000321181"/>
    </source>
</evidence>
<comment type="similarity">
    <text evidence="1">Belongs to the dTDP-4-dehydrorhamnose 3,5-epimerase family.</text>
</comment>
<dbReference type="SUPFAM" id="SSF51182">
    <property type="entry name" value="RmlC-like cupins"/>
    <property type="match status" value="1"/>
</dbReference>
<dbReference type="GO" id="GO:0000271">
    <property type="term" value="P:polysaccharide biosynthetic process"/>
    <property type="evidence" value="ECO:0007669"/>
    <property type="project" value="TreeGrafter"/>
</dbReference>
<accession>A0A512DDE5</accession>
<evidence type="ECO:0000256" key="2">
    <source>
        <dbReference type="PIRSR" id="PIRSR600888-1"/>
    </source>
</evidence>